<keyword evidence="3" id="KW-1185">Reference proteome</keyword>
<accession>A0A7W6D404</accession>
<protein>
    <submittedName>
        <fullName evidence="2">Uncharacterized protein</fullName>
    </submittedName>
</protein>
<dbReference type="EMBL" id="JACIDR010000002">
    <property type="protein sequence ID" value="MBB3972763.1"/>
    <property type="molecule type" value="Genomic_DNA"/>
</dbReference>
<comment type="caution">
    <text evidence="2">The sequence shown here is derived from an EMBL/GenBank/DDBJ whole genome shotgun (WGS) entry which is preliminary data.</text>
</comment>
<sequence length="69" mass="7715">MNVRRPLSRPNTLFGRQLLDDHDARLAGGRSHYDWRLGGLPNDMVPHSPFSDDIPAAANDNDFDEEIAA</sequence>
<organism evidence="2 3">
    <name type="scientific">Hansschlegelia beijingensis</name>
    <dbReference type="NCBI Taxonomy" id="1133344"/>
    <lineage>
        <taxon>Bacteria</taxon>
        <taxon>Pseudomonadati</taxon>
        <taxon>Pseudomonadota</taxon>
        <taxon>Alphaproteobacteria</taxon>
        <taxon>Hyphomicrobiales</taxon>
        <taxon>Methylopilaceae</taxon>
        <taxon>Hansschlegelia</taxon>
    </lineage>
</organism>
<name>A0A7W6D404_9HYPH</name>
<evidence type="ECO:0000256" key="1">
    <source>
        <dbReference type="SAM" id="MobiDB-lite"/>
    </source>
</evidence>
<dbReference type="Proteomes" id="UP000528964">
    <property type="component" value="Unassembled WGS sequence"/>
</dbReference>
<dbReference type="RefSeq" id="WP_183394647.1">
    <property type="nucleotide sequence ID" value="NZ_JACIDR010000002.1"/>
</dbReference>
<evidence type="ECO:0000313" key="3">
    <source>
        <dbReference type="Proteomes" id="UP000528964"/>
    </source>
</evidence>
<reference evidence="2 3" key="1">
    <citation type="submission" date="2020-08" db="EMBL/GenBank/DDBJ databases">
        <title>Genomic Encyclopedia of Type Strains, Phase IV (KMG-IV): sequencing the most valuable type-strain genomes for metagenomic binning, comparative biology and taxonomic classification.</title>
        <authorList>
            <person name="Goeker M."/>
        </authorList>
    </citation>
    <scope>NUCLEOTIDE SEQUENCE [LARGE SCALE GENOMIC DNA]</scope>
    <source>
        <strain evidence="2 3">DSM 25481</strain>
    </source>
</reference>
<feature type="region of interest" description="Disordered" evidence="1">
    <location>
        <begin position="46"/>
        <end position="69"/>
    </location>
</feature>
<dbReference type="AlphaFoldDB" id="A0A7W6D404"/>
<proteinExistence type="predicted"/>
<gene>
    <name evidence="2" type="ORF">GGR24_001420</name>
</gene>
<evidence type="ECO:0000313" key="2">
    <source>
        <dbReference type="EMBL" id="MBB3972763.1"/>
    </source>
</evidence>